<name>A0A272EPF3_9RHOO</name>
<protein>
    <recommendedName>
        <fullName evidence="6">DUF2726 domain-containing protein</fullName>
    </recommendedName>
</protein>
<keyword evidence="5" id="KW-1185">Reference proteome</keyword>
<dbReference type="Proteomes" id="UP000623509">
    <property type="component" value="Unassembled WGS sequence"/>
</dbReference>
<evidence type="ECO:0000256" key="1">
    <source>
        <dbReference type="SAM" id="MobiDB-lite"/>
    </source>
</evidence>
<accession>A0A272EPF3</accession>
<organism evidence="3 4">
    <name type="scientific">Candidatus Dactylopiibacterium carminicum</name>
    <dbReference type="NCBI Taxonomy" id="857335"/>
    <lineage>
        <taxon>Bacteria</taxon>
        <taxon>Pseudomonadati</taxon>
        <taxon>Pseudomonadota</taxon>
        <taxon>Betaproteobacteria</taxon>
        <taxon>Rhodocyclales</taxon>
        <taxon>Rhodocyclaceae</taxon>
        <taxon>Candidatus Dactylopiibacterium</taxon>
    </lineage>
</organism>
<dbReference type="AlphaFoldDB" id="A0A272EPF3"/>
<comment type="caution">
    <text evidence="3">The sequence shown here is derived from an EMBL/GenBank/DDBJ whole genome shotgun (WGS) entry which is preliminary data.</text>
</comment>
<evidence type="ECO:0000313" key="3">
    <source>
        <dbReference type="EMBL" id="PAS92015.1"/>
    </source>
</evidence>
<evidence type="ECO:0008006" key="6">
    <source>
        <dbReference type="Google" id="ProtNLM"/>
    </source>
</evidence>
<evidence type="ECO:0000313" key="5">
    <source>
        <dbReference type="Proteomes" id="UP000623509"/>
    </source>
</evidence>
<feature type="region of interest" description="Disordered" evidence="1">
    <location>
        <begin position="49"/>
        <end position="68"/>
    </location>
</feature>
<dbReference type="EMBL" id="NMRN01000050">
    <property type="protein sequence ID" value="PAS92015.1"/>
    <property type="molecule type" value="Genomic_DNA"/>
</dbReference>
<dbReference type="RefSeq" id="WP_095525483.1">
    <property type="nucleotide sequence ID" value="NZ_MDUX01000054.1"/>
</dbReference>
<dbReference type="EMBL" id="MDUX01000054">
    <property type="protein sequence ID" value="KAF7598317.1"/>
    <property type="molecule type" value="Genomic_DNA"/>
</dbReference>
<gene>
    <name evidence="2" type="ORF">BGI27_14035</name>
    <name evidence="3" type="ORF">CGU29_13350</name>
</gene>
<evidence type="ECO:0000313" key="4">
    <source>
        <dbReference type="Proteomes" id="UP000216107"/>
    </source>
</evidence>
<dbReference type="OrthoDB" id="6882268at2"/>
<proteinExistence type="predicted"/>
<feature type="compositionally biased region" description="Pro residues" evidence="1">
    <location>
        <begin position="53"/>
        <end position="68"/>
    </location>
</feature>
<sequence length="180" mass="20441">MIGWLLFAGLLGGGGYWAYRAWRNWQENYGHRNDDYDAGQLALLLHEKAGPERPTPPAPPPRPMPSGPPARFLPLTDAVQTLYVLLRAEFPQLPMMCCVDIASLLPDTPRPPRIQIDFVICRKDFSPAVAIIIERPNEKDMLDQAQALLRERRLRVLRWSADALPGQEEIRQQIVRPKLG</sequence>
<dbReference type="Proteomes" id="UP000216107">
    <property type="component" value="Unassembled WGS sequence"/>
</dbReference>
<reference evidence="3 4" key="2">
    <citation type="submission" date="2017-07" db="EMBL/GenBank/DDBJ databases">
        <title>Candidatus Dactylopiibacterium carminicum, a nitrogen-fixing symbiont of the cochineal insect Dactylopius coccus and Dactylopius opuntiae (Hemiptera: Coccoidea: Dactylopiidae).</title>
        <authorList>
            <person name="Vera A."/>
        </authorList>
    </citation>
    <scope>NUCLEOTIDE SEQUENCE [LARGE SCALE GENOMIC DNA]</scope>
    <source>
        <strain evidence="3 4">NFDCM</strain>
    </source>
</reference>
<evidence type="ECO:0000313" key="2">
    <source>
        <dbReference type="EMBL" id="KAF7598317.1"/>
    </source>
</evidence>
<reference evidence="2 5" key="1">
    <citation type="submission" date="2016-08" db="EMBL/GenBank/DDBJ databases">
        <title>Candidatus Dactylopiibacterium carminicum genome sequence.</title>
        <authorList>
            <person name="Ramirez-Puebla S.T."/>
            <person name="Ormeno-Orrillo E."/>
            <person name="Vera-Ponce De Leon A."/>
            <person name="Luis L."/>
            <person name="Sanchez-Flores A."/>
            <person name="Monica R."/>
            <person name="Martinez-Romero E."/>
        </authorList>
    </citation>
    <scope>NUCLEOTIDE SEQUENCE [LARGE SCALE GENOMIC DNA]</scope>
    <source>
        <strain evidence="2">END1</strain>
    </source>
</reference>